<sequence length="332" mass="35473">MKFLSRFYIDGFILSIIVVAVVASIFPASGGGQTVLDWATKIAIALLFLLYGARLHPREALEGLKHWRLHTVVLASTYLLFPLIGLALRVLAPTVLTDELYTGVLYMCLVPSTVQSSIAFTSIARGNVAGAVVSASFSNLIGVFITPLLVILLMNTTGEATVDASSIVDIVVQLLLPFIIGQLIRPWVTGWLQRHAAPTKIVDRGSILLVVYSAFSAGMNEHAWAGLSAWRVLALVVVCCAILATVLGVTAFAGRALGFSLPDRIVILFCGSKKSLATGLPMASVLFAGQPVGLIVLPLMIFHQIQLIVCAALAQRFARRQDQEPAASAPGR</sequence>
<feature type="transmembrane region" description="Helical" evidence="1">
    <location>
        <begin position="166"/>
        <end position="184"/>
    </location>
</feature>
<feature type="transmembrane region" description="Helical" evidence="1">
    <location>
        <begin position="38"/>
        <end position="55"/>
    </location>
</feature>
<dbReference type="PANTHER" id="PTHR18640">
    <property type="entry name" value="SOLUTE CARRIER FAMILY 10 MEMBER 7"/>
    <property type="match status" value="1"/>
</dbReference>
<accession>A0A1H7WS50</accession>
<evidence type="ECO:0000256" key="1">
    <source>
        <dbReference type="SAM" id="Phobius"/>
    </source>
</evidence>
<keyword evidence="1" id="KW-0812">Transmembrane</keyword>
<dbReference type="RefSeq" id="WP_072753039.1">
    <property type="nucleotide sequence ID" value="NZ_FOAW01000028.1"/>
</dbReference>
<keyword evidence="1" id="KW-0472">Membrane</keyword>
<evidence type="ECO:0000313" key="3">
    <source>
        <dbReference type="Proteomes" id="UP000198677"/>
    </source>
</evidence>
<dbReference type="Gene3D" id="1.20.1530.20">
    <property type="match status" value="1"/>
</dbReference>
<dbReference type="Pfam" id="PF13593">
    <property type="entry name" value="SBF_like"/>
    <property type="match status" value="1"/>
</dbReference>
<feature type="transmembrane region" description="Helical" evidence="1">
    <location>
        <begin position="131"/>
        <end position="154"/>
    </location>
</feature>
<evidence type="ECO:0000313" key="2">
    <source>
        <dbReference type="EMBL" id="SEM23727.1"/>
    </source>
</evidence>
<name>A0A1H7WS50_9NOCA</name>
<dbReference type="EMBL" id="FOAW01000028">
    <property type="protein sequence ID" value="SEM23727.1"/>
    <property type="molecule type" value="Genomic_DNA"/>
</dbReference>
<dbReference type="Proteomes" id="UP000198677">
    <property type="component" value="Unassembled WGS sequence"/>
</dbReference>
<feature type="transmembrane region" description="Helical" evidence="1">
    <location>
        <begin position="230"/>
        <end position="253"/>
    </location>
</feature>
<reference evidence="3" key="1">
    <citation type="submission" date="2016-10" db="EMBL/GenBank/DDBJ databases">
        <authorList>
            <person name="Varghese N."/>
            <person name="Submissions S."/>
        </authorList>
    </citation>
    <scope>NUCLEOTIDE SEQUENCE [LARGE SCALE GENOMIC DNA]</scope>
    <source>
        <strain evidence="3">DSM 44675</strain>
    </source>
</reference>
<feature type="transmembrane region" description="Helical" evidence="1">
    <location>
        <begin position="104"/>
        <end position="124"/>
    </location>
</feature>
<keyword evidence="1" id="KW-1133">Transmembrane helix</keyword>
<feature type="transmembrane region" description="Helical" evidence="1">
    <location>
        <begin position="67"/>
        <end position="92"/>
    </location>
</feature>
<organism evidence="2 3">
    <name type="scientific">Rhodococcus maanshanensis</name>
    <dbReference type="NCBI Taxonomy" id="183556"/>
    <lineage>
        <taxon>Bacteria</taxon>
        <taxon>Bacillati</taxon>
        <taxon>Actinomycetota</taxon>
        <taxon>Actinomycetes</taxon>
        <taxon>Mycobacteriales</taxon>
        <taxon>Nocardiaceae</taxon>
        <taxon>Rhodococcus</taxon>
    </lineage>
</organism>
<dbReference type="InterPro" id="IPR016833">
    <property type="entry name" value="Put_Na-Bile_cotransptr"/>
</dbReference>
<dbReference type="OrthoDB" id="9792271at2"/>
<proteinExistence type="predicted"/>
<dbReference type="PIRSF" id="PIRSF026166">
    <property type="entry name" value="UCP026166"/>
    <property type="match status" value="1"/>
</dbReference>
<protein>
    <submittedName>
        <fullName evidence="2">Solute carrier family 10 (Sodium/bile acid cotransporter), member 7</fullName>
    </submittedName>
</protein>
<feature type="transmembrane region" description="Helical" evidence="1">
    <location>
        <begin position="7"/>
        <end position="26"/>
    </location>
</feature>
<keyword evidence="3" id="KW-1185">Reference proteome</keyword>
<dbReference type="PANTHER" id="PTHR18640:SF5">
    <property type="entry name" value="SODIUM_BILE ACID COTRANSPORTER 7"/>
    <property type="match status" value="1"/>
</dbReference>
<dbReference type="AlphaFoldDB" id="A0A1H7WS50"/>
<feature type="transmembrane region" description="Helical" evidence="1">
    <location>
        <begin position="294"/>
        <end position="314"/>
    </location>
</feature>
<dbReference type="InterPro" id="IPR038770">
    <property type="entry name" value="Na+/solute_symporter_sf"/>
</dbReference>
<gene>
    <name evidence="2" type="ORF">SAMN05444583_12832</name>
</gene>
<dbReference type="GO" id="GO:0005886">
    <property type="term" value="C:plasma membrane"/>
    <property type="evidence" value="ECO:0007669"/>
    <property type="project" value="TreeGrafter"/>
</dbReference>